<feature type="region of interest" description="Disordered" evidence="6">
    <location>
        <begin position="14"/>
        <end position="53"/>
    </location>
</feature>
<dbReference type="PANTHER" id="PTHR31851">
    <property type="entry name" value="FE(2+)/MN(2+) TRANSPORTER PCL1"/>
    <property type="match status" value="1"/>
</dbReference>
<evidence type="ECO:0000256" key="7">
    <source>
        <dbReference type="SAM" id="Phobius"/>
    </source>
</evidence>
<evidence type="ECO:0000313" key="9">
    <source>
        <dbReference type="Proteomes" id="UP000266188"/>
    </source>
</evidence>
<reference evidence="9" key="1">
    <citation type="submission" date="2017-02" db="EMBL/GenBank/DDBJ databases">
        <authorList>
            <person name="Tafer H."/>
            <person name="Lopandic K."/>
        </authorList>
    </citation>
    <scope>NUCLEOTIDE SEQUENCE [LARGE SCALE GENOMIC DNA]</scope>
    <source>
        <strain evidence="9">CBS 366.77</strain>
    </source>
</reference>
<protein>
    <submittedName>
        <fullName evidence="8">Transporter</fullName>
    </submittedName>
</protein>
<organism evidence="8 9">
    <name type="scientific">Aspergillus sclerotialis</name>
    <dbReference type="NCBI Taxonomy" id="2070753"/>
    <lineage>
        <taxon>Eukaryota</taxon>
        <taxon>Fungi</taxon>
        <taxon>Dikarya</taxon>
        <taxon>Ascomycota</taxon>
        <taxon>Pezizomycotina</taxon>
        <taxon>Eurotiomycetes</taxon>
        <taxon>Eurotiomycetidae</taxon>
        <taxon>Eurotiales</taxon>
        <taxon>Aspergillaceae</taxon>
        <taxon>Aspergillus</taxon>
        <taxon>Aspergillus subgen. Polypaecilum</taxon>
    </lineage>
</organism>
<dbReference type="GO" id="GO:0012505">
    <property type="term" value="C:endomembrane system"/>
    <property type="evidence" value="ECO:0007669"/>
    <property type="project" value="UniProtKB-SubCell"/>
</dbReference>
<keyword evidence="9" id="KW-1185">Reference proteome</keyword>
<keyword evidence="3 7" id="KW-0812">Transmembrane</keyword>
<dbReference type="Pfam" id="PF01988">
    <property type="entry name" value="VIT1"/>
    <property type="match status" value="1"/>
</dbReference>
<dbReference type="EMBL" id="MVGC01000403">
    <property type="protein sequence ID" value="RJE19464.1"/>
    <property type="molecule type" value="Genomic_DNA"/>
</dbReference>
<keyword evidence="5 7" id="KW-0472">Membrane</keyword>
<accession>A0A3A2ZJD0</accession>
<dbReference type="InterPro" id="IPR008217">
    <property type="entry name" value="Ccc1_fam"/>
</dbReference>
<sequence>MSFSSLKGLIAQYTPLSGDSTSDSEKESQYPLRNGDIESSAGPPKKPEATEKKGFKIIDGRTVSDAIIGLSDGMTVPFALTAGLSALGDTKVVVFGGLAELIAGAISMGLGGYLGAKSEE</sequence>
<evidence type="ECO:0000256" key="3">
    <source>
        <dbReference type="ARBA" id="ARBA00022692"/>
    </source>
</evidence>
<proteinExistence type="inferred from homology"/>
<dbReference type="GO" id="GO:0030026">
    <property type="term" value="P:intracellular manganese ion homeostasis"/>
    <property type="evidence" value="ECO:0007669"/>
    <property type="project" value="InterPro"/>
</dbReference>
<dbReference type="GO" id="GO:0005384">
    <property type="term" value="F:manganese ion transmembrane transporter activity"/>
    <property type="evidence" value="ECO:0007669"/>
    <property type="project" value="InterPro"/>
</dbReference>
<comment type="similarity">
    <text evidence="2">Belongs to the CCC1 family.</text>
</comment>
<keyword evidence="4 7" id="KW-1133">Transmembrane helix</keyword>
<dbReference type="Proteomes" id="UP000266188">
    <property type="component" value="Unassembled WGS sequence"/>
</dbReference>
<dbReference type="OrthoDB" id="73465at2759"/>
<evidence type="ECO:0000256" key="6">
    <source>
        <dbReference type="SAM" id="MobiDB-lite"/>
    </source>
</evidence>
<evidence type="ECO:0000256" key="5">
    <source>
        <dbReference type="ARBA" id="ARBA00023136"/>
    </source>
</evidence>
<gene>
    <name evidence="8" type="ORF">PHISCL_08203</name>
</gene>
<feature type="transmembrane region" description="Helical" evidence="7">
    <location>
        <begin position="93"/>
        <end position="116"/>
    </location>
</feature>
<dbReference type="STRING" id="2070753.A0A3A2ZJD0"/>
<dbReference type="AlphaFoldDB" id="A0A3A2ZJD0"/>
<evidence type="ECO:0000256" key="2">
    <source>
        <dbReference type="ARBA" id="ARBA00007049"/>
    </source>
</evidence>
<evidence type="ECO:0000256" key="1">
    <source>
        <dbReference type="ARBA" id="ARBA00004127"/>
    </source>
</evidence>
<feature type="transmembrane region" description="Helical" evidence="7">
    <location>
        <begin position="66"/>
        <end position="87"/>
    </location>
</feature>
<evidence type="ECO:0000313" key="8">
    <source>
        <dbReference type="EMBL" id="RJE19464.1"/>
    </source>
</evidence>
<evidence type="ECO:0000256" key="4">
    <source>
        <dbReference type="ARBA" id="ARBA00022989"/>
    </source>
</evidence>
<comment type="subcellular location">
    <subcellularLocation>
        <location evidence="1">Endomembrane system</location>
        <topology evidence="1">Multi-pass membrane protein</topology>
    </subcellularLocation>
</comment>
<name>A0A3A2ZJD0_9EURO</name>
<comment type="caution">
    <text evidence="8">The sequence shown here is derived from an EMBL/GenBank/DDBJ whole genome shotgun (WGS) entry which is preliminary data.</text>
</comment>